<evidence type="ECO:0000313" key="3">
    <source>
        <dbReference type="Proteomes" id="UP000003688"/>
    </source>
</evidence>
<sequence length="127" mass="13933" precursor="true">MKNNVILKFVVAFFGIVAVAGLAFNILAYSQLNQTIRTAENDDQVVTKMVDVANLTRLLMQFDTGNTNQTRQMLSMHLNGELSKVHDLKTSASASIEETSVVLARLVTKAQREHAGYALSMVQPAAH</sequence>
<proteinExistence type="predicted"/>
<dbReference type="Proteomes" id="UP000003688">
    <property type="component" value="Unassembled WGS sequence"/>
</dbReference>
<dbReference type="EMBL" id="ABOX02000003">
    <property type="protein sequence ID" value="EEF62953.1"/>
    <property type="molecule type" value="Genomic_DNA"/>
</dbReference>
<comment type="caution">
    <text evidence="2">The sequence shown here is derived from an EMBL/GenBank/DDBJ whole genome shotgun (WGS) entry which is preliminary data.</text>
</comment>
<reference evidence="2 3" key="1">
    <citation type="journal article" date="2011" name="J. Bacteriol.">
        <title>Genome sequence of 'Pedosphaera parvula' Ellin514, an aerobic Verrucomicrobial isolate from pasture soil.</title>
        <authorList>
            <person name="Kant R."/>
            <person name="van Passel M.W."/>
            <person name="Sangwan P."/>
            <person name="Palva A."/>
            <person name="Lucas S."/>
            <person name="Copeland A."/>
            <person name="Lapidus A."/>
            <person name="Glavina Del Rio T."/>
            <person name="Dalin E."/>
            <person name="Tice H."/>
            <person name="Bruce D."/>
            <person name="Goodwin L."/>
            <person name="Pitluck S."/>
            <person name="Chertkov O."/>
            <person name="Larimer F.W."/>
            <person name="Land M.L."/>
            <person name="Hauser L."/>
            <person name="Brettin T.S."/>
            <person name="Detter J.C."/>
            <person name="Han S."/>
            <person name="de Vos W.M."/>
            <person name="Janssen P.H."/>
            <person name="Smidt H."/>
        </authorList>
    </citation>
    <scope>NUCLEOTIDE SEQUENCE [LARGE SCALE GENOMIC DNA]</scope>
    <source>
        <strain evidence="2 3">Ellin514</strain>
    </source>
</reference>
<keyword evidence="1" id="KW-0472">Membrane</keyword>
<feature type="transmembrane region" description="Helical" evidence="1">
    <location>
        <begin position="6"/>
        <end position="28"/>
    </location>
</feature>
<name>B9XBR8_PEDPL</name>
<dbReference type="RefSeq" id="WP_007413266.1">
    <property type="nucleotide sequence ID" value="NZ_ABOX02000003.1"/>
</dbReference>
<keyword evidence="1" id="KW-1133">Transmembrane helix</keyword>
<evidence type="ECO:0000313" key="2">
    <source>
        <dbReference type="EMBL" id="EEF62953.1"/>
    </source>
</evidence>
<accession>B9XBR8</accession>
<gene>
    <name evidence="2" type="ORF">Cflav_PD5588</name>
</gene>
<dbReference type="AlphaFoldDB" id="B9XBR8"/>
<organism evidence="2 3">
    <name type="scientific">Pedosphaera parvula (strain Ellin514)</name>
    <dbReference type="NCBI Taxonomy" id="320771"/>
    <lineage>
        <taxon>Bacteria</taxon>
        <taxon>Pseudomonadati</taxon>
        <taxon>Verrucomicrobiota</taxon>
        <taxon>Pedosphaerae</taxon>
        <taxon>Pedosphaerales</taxon>
        <taxon>Pedosphaeraceae</taxon>
        <taxon>Pedosphaera</taxon>
    </lineage>
</organism>
<protein>
    <submittedName>
        <fullName evidence="2">Uncharacterized protein</fullName>
    </submittedName>
</protein>
<keyword evidence="3" id="KW-1185">Reference proteome</keyword>
<keyword evidence="1" id="KW-0812">Transmembrane</keyword>
<evidence type="ECO:0000256" key="1">
    <source>
        <dbReference type="SAM" id="Phobius"/>
    </source>
</evidence>
<dbReference type="STRING" id="320771.Cflav_PD5588"/>